<dbReference type="AlphaFoldDB" id="A0A1F5PMT9"/>
<comment type="similarity">
    <text evidence="3">Belongs to the DegT/DnrJ/EryC1 family.</text>
</comment>
<dbReference type="Gene3D" id="3.90.1150.10">
    <property type="entry name" value="Aspartate Aminotransferase, domain 1"/>
    <property type="match status" value="1"/>
</dbReference>
<dbReference type="GO" id="GO:0030170">
    <property type="term" value="F:pyridoxal phosphate binding"/>
    <property type="evidence" value="ECO:0007669"/>
    <property type="project" value="TreeGrafter"/>
</dbReference>
<evidence type="ECO:0000256" key="1">
    <source>
        <dbReference type="PIRSR" id="PIRSR000390-1"/>
    </source>
</evidence>
<dbReference type="Gene3D" id="3.40.640.10">
    <property type="entry name" value="Type I PLP-dependent aspartate aminotransferase-like (Major domain)"/>
    <property type="match status" value="1"/>
</dbReference>
<dbReference type="InterPro" id="IPR015421">
    <property type="entry name" value="PyrdxlP-dep_Trfase_major"/>
</dbReference>
<accession>A0A1F5PMT9</accession>
<gene>
    <name evidence="4" type="ORF">A2722_01980</name>
</gene>
<dbReference type="GO" id="GO:0000271">
    <property type="term" value="P:polysaccharide biosynthetic process"/>
    <property type="evidence" value="ECO:0007669"/>
    <property type="project" value="TreeGrafter"/>
</dbReference>
<feature type="modified residue" description="N6-(pyridoxal phosphate)lysine" evidence="2">
    <location>
        <position position="183"/>
    </location>
</feature>
<keyword evidence="2 3" id="KW-0663">Pyridoxal phosphate</keyword>
<dbReference type="PANTHER" id="PTHR30244:SF34">
    <property type="entry name" value="DTDP-4-AMINO-4,6-DIDEOXYGALACTOSE TRANSAMINASE"/>
    <property type="match status" value="1"/>
</dbReference>
<dbReference type="GO" id="GO:0008483">
    <property type="term" value="F:transaminase activity"/>
    <property type="evidence" value="ECO:0007669"/>
    <property type="project" value="TreeGrafter"/>
</dbReference>
<evidence type="ECO:0000256" key="2">
    <source>
        <dbReference type="PIRSR" id="PIRSR000390-2"/>
    </source>
</evidence>
<dbReference type="InterPro" id="IPR015424">
    <property type="entry name" value="PyrdxlP-dep_Trfase"/>
</dbReference>
<feature type="active site" description="Proton acceptor" evidence="1">
    <location>
        <position position="183"/>
    </location>
</feature>
<sequence>MKAIFTALSPNLQSDDVRLAARLGVSFGDWVNGEAGSSLESEIRKLTGATCAAVFASGRSAMSAALRAAGVQPGDEVLLQAYTCVAVPDAVLWVQAIPKYVDIEDDYLMSAKDLQAKITSRARILIVQHTFSSRERVLELIKIGRSHGLVIIEDCAHALGSRVKGLQAGMLGDIGVFSFGRDKVLSSVFGGAAITCSQTYADKLRIEQGKLVPPPRAWVFQQLMHPLLTWVIRATYDLIVGRILLSLTRKFKLLSRPVEPQEKRGIPPSFFQYRISNALAVLAINQLRKLESFRGHRERITRYYDKSLFSDKLIKPILQGADPAFLRYPIQVAKAKALLAAAARDKIFLGDWYQQSIAPEGVEYPRVNYDRALCPKSELMTSGSLNLPTHIGITESQAADIVKWLLAHI</sequence>
<dbReference type="InterPro" id="IPR015422">
    <property type="entry name" value="PyrdxlP-dep_Trfase_small"/>
</dbReference>
<dbReference type="PIRSF" id="PIRSF000390">
    <property type="entry name" value="PLP_StrS"/>
    <property type="match status" value="1"/>
</dbReference>
<comment type="caution">
    <text evidence="4">The sequence shown here is derived from an EMBL/GenBank/DDBJ whole genome shotgun (WGS) entry which is preliminary data.</text>
</comment>
<dbReference type="PANTHER" id="PTHR30244">
    <property type="entry name" value="TRANSAMINASE"/>
    <property type="match status" value="1"/>
</dbReference>
<dbReference type="Proteomes" id="UP000178377">
    <property type="component" value="Unassembled WGS sequence"/>
</dbReference>
<dbReference type="STRING" id="1817828.A2722_01980"/>
<name>A0A1F5PMT9_9BACT</name>
<dbReference type="Pfam" id="PF01041">
    <property type="entry name" value="DegT_DnrJ_EryC1"/>
    <property type="match status" value="2"/>
</dbReference>
<evidence type="ECO:0000313" key="4">
    <source>
        <dbReference type="EMBL" id="OGE91229.1"/>
    </source>
</evidence>
<proteinExistence type="inferred from homology"/>
<evidence type="ECO:0000313" key="5">
    <source>
        <dbReference type="Proteomes" id="UP000178377"/>
    </source>
</evidence>
<dbReference type="SUPFAM" id="SSF53383">
    <property type="entry name" value="PLP-dependent transferases"/>
    <property type="match status" value="1"/>
</dbReference>
<dbReference type="InterPro" id="IPR000653">
    <property type="entry name" value="DegT/StrS_aminotransferase"/>
</dbReference>
<dbReference type="EMBL" id="MFEO01000003">
    <property type="protein sequence ID" value="OGE91229.1"/>
    <property type="molecule type" value="Genomic_DNA"/>
</dbReference>
<reference evidence="4 5" key="1">
    <citation type="journal article" date="2016" name="Nat. Commun.">
        <title>Thousands of microbial genomes shed light on interconnected biogeochemical processes in an aquifer system.</title>
        <authorList>
            <person name="Anantharaman K."/>
            <person name="Brown C.T."/>
            <person name="Hug L.A."/>
            <person name="Sharon I."/>
            <person name="Castelle C.J."/>
            <person name="Probst A.J."/>
            <person name="Thomas B.C."/>
            <person name="Singh A."/>
            <person name="Wilkins M.J."/>
            <person name="Karaoz U."/>
            <person name="Brodie E.L."/>
            <person name="Williams K.H."/>
            <person name="Hubbard S.S."/>
            <person name="Banfield J.F."/>
        </authorList>
    </citation>
    <scope>NUCLEOTIDE SEQUENCE [LARGE SCALE GENOMIC DNA]</scope>
</reference>
<organism evidence="4 5">
    <name type="scientific">Candidatus Doudnabacteria bacterium RIFCSPHIGHO2_01_FULL_50_11</name>
    <dbReference type="NCBI Taxonomy" id="1817828"/>
    <lineage>
        <taxon>Bacteria</taxon>
        <taxon>Candidatus Doudnaibacteriota</taxon>
    </lineage>
</organism>
<protein>
    <submittedName>
        <fullName evidence="4">Uncharacterized protein</fullName>
    </submittedName>
</protein>
<evidence type="ECO:0000256" key="3">
    <source>
        <dbReference type="RuleBase" id="RU004508"/>
    </source>
</evidence>